<evidence type="ECO:0000256" key="1">
    <source>
        <dbReference type="ARBA" id="ARBA00004975"/>
    </source>
</evidence>
<name>A0A933LRU1_UNCTE</name>
<dbReference type="Gene3D" id="3.40.50.1370">
    <property type="entry name" value="Aspartate/ornithine carbamoyltransferase"/>
    <property type="match status" value="2"/>
</dbReference>
<feature type="domain" description="Aspartate/ornithine carbamoyltransferase carbamoyl-P binding" evidence="9">
    <location>
        <begin position="10"/>
        <end position="149"/>
    </location>
</feature>
<dbReference type="PANTHER" id="PTHR45753:SF3">
    <property type="entry name" value="ORNITHINE TRANSCARBAMYLASE, MITOCHONDRIAL"/>
    <property type="match status" value="1"/>
</dbReference>
<dbReference type="InterPro" id="IPR006132">
    <property type="entry name" value="Asp/Orn_carbamoyltranf_P-bd"/>
</dbReference>
<feature type="binding site" evidence="6">
    <location>
        <position position="85"/>
    </location>
    <ligand>
        <name>carbamoyl phosphate</name>
        <dbReference type="ChEBI" id="CHEBI:58228"/>
    </ligand>
</feature>
<dbReference type="FunFam" id="3.40.50.1370:FF:000008">
    <property type="entry name" value="Ornithine carbamoyltransferase"/>
    <property type="match status" value="1"/>
</dbReference>
<dbReference type="PRINTS" id="PR00102">
    <property type="entry name" value="OTCASE"/>
</dbReference>
<dbReference type="EMBL" id="JACQWF010000431">
    <property type="protein sequence ID" value="MBI4596687.1"/>
    <property type="molecule type" value="Genomic_DNA"/>
</dbReference>
<comment type="similarity">
    <text evidence="2 6">Belongs to the aspartate/ornithine carbamoyltransferase superfamily. OTCase family.</text>
</comment>
<accession>A0A933LRU1</accession>
<dbReference type="InterPro" id="IPR024904">
    <property type="entry name" value="OTCase_ArgI"/>
</dbReference>
<evidence type="ECO:0000313" key="11">
    <source>
        <dbReference type="Proteomes" id="UP000772181"/>
    </source>
</evidence>
<dbReference type="SUPFAM" id="SSF53671">
    <property type="entry name" value="Aspartate/ornithine carbamoyltransferase"/>
    <property type="match status" value="1"/>
</dbReference>
<evidence type="ECO:0000259" key="8">
    <source>
        <dbReference type="Pfam" id="PF00185"/>
    </source>
</evidence>
<dbReference type="HAMAP" id="MF_01109">
    <property type="entry name" value="OTCase"/>
    <property type="match status" value="1"/>
</dbReference>
<feature type="binding site" evidence="6">
    <location>
        <begin position="136"/>
        <end position="139"/>
    </location>
    <ligand>
        <name>carbamoyl phosphate</name>
        <dbReference type="ChEBI" id="CHEBI:58228"/>
    </ligand>
</feature>
<evidence type="ECO:0000256" key="2">
    <source>
        <dbReference type="ARBA" id="ARBA00007805"/>
    </source>
</evidence>
<evidence type="ECO:0000256" key="3">
    <source>
        <dbReference type="ARBA" id="ARBA00013007"/>
    </source>
</evidence>
<dbReference type="Pfam" id="PF00185">
    <property type="entry name" value="OTCace"/>
    <property type="match status" value="1"/>
</dbReference>
<dbReference type="GO" id="GO:0042450">
    <property type="term" value="P:L-arginine biosynthetic process via ornithine"/>
    <property type="evidence" value="ECO:0007669"/>
    <property type="project" value="UniProtKB-UniRule"/>
</dbReference>
<dbReference type="InterPro" id="IPR006131">
    <property type="entry name" value="Asp_carbamoyltransf_Asp/Orn-bd"/>
</dbReference>
<keyword evidence="7" id="KW-0175">Coiled coil</keyword>
<comment type="pathway">
    <text evidence="1">Amino-acid biosynthesis; L-arginine biosynthesis; L-arginine from L-ornithine and carbamoyl phosphate: step 1/3.</text>
</comment>
<dbReference type="PRINTS" id="PR00100">
    <property type="entry name" value="AOTCASE"/>
</dbReference>
<dbReference type="InterPro" id="IPR006130">
    <property type="entry name" value="Asp/Orn_carbamoylTrfase"/>
</dbReference>
<protein>
    <recommendedName>
        <fullName evidence="3 6">Ornithine carbamoyltransferase</fullName>
        <shortName evidence="6">OTCase</shortName>
        <ecNumber evidence="3 6">2.1.3.3</ecNumber>
    </recommendedName>
</protein>
<dbReference type="Proteomes" id="UP000772181">
    <property type="component" value="Unassembled WGS sequence"/>
</dbReference>
<feature type="binding site" evidence="6">
    <location>
        <position position="167"/>
    </location>
    <ligand>
        <name>L-ornithine</name>
        <dbReference type="ChEBI" id="CHEBI:46911"/>
    </ligand>
</feature>
<dbReference type="GO" id="GO:0004585">
    <property type="term" value="F:ornithine carbamoyltransferase activity"/>
    <property type="evidence" value="ECO:0007669"/>
    <property type="project" value="UniProtKB-UniRule"/>
</dbReference>
<feature type="binding site" evidence="6">
    <location>
        <begin position="271"/>
        <end position="272"/>
    </location>
    <ligand>
        <name>carbamoyl phosphate</name>
        <dbReference type="ChEBI" id="CHEBI:58228"/>
    </ligand>
</feature>
<dbReference type="GO" id="GO:0019240">
    <property type="term" value="P:citrulline biosynthetic process"/>
    <property type="evidence" value="ECO:0007669"/>
    <property type="project" value="TreeGrafter"/>
</dbReference>
<dbReference type="NCBIfam" id="NF001986">
    <property type="entry name" value="PRK00779.1"/>
    <property type="match status" value="1"/>
</dbReference>
<evidence type="ECO:0000313" key="10">
    <source>
        <dbReference type="EMBL" id="MBI4596687.1"/>
    </source>
</evidence>
<dbReference type="InterPro" id="IPR036901">
    <property type="entry name" value="Asp/Orn_carbamoylTrfase_sf"/>
</dbReference>
<gene>
    <name evidence="10" type="primary">argF</name>
    <name evidence="10" type="ORF">HY730_10005</name>
</gene>
<dbReference type="NCBIfam" id="TIGR00658">
    <property type="entry name" value="orni_carb_tr"/>
    <property type="match status" value="1"/>
</dbReference>
<evidence type="ECO:0000256" key="4">
    <source>
        <dbReference type="ARBA" id="ARBA00022679"/>
    </source>
</evidence>
<feature type="binding site" evidence="6">
    <location>
        <position position="231"/>
    </location>
    <ligand>
        <name>L-ornithine</name>
        <dbReference type="ChEBI" id="CHEBI:46911"/>
    </ligand>
</feature>
<dbReference type="GO" id="GO:0005737">
    <property type="term" value="C:cytoplasm"/>
    <property type="evidence" value="ECO:0007669"/>
    <property type="project" value="UniProtKB-SubCell"/>
</dbReference>
<feature type="coiled-coil region" evidence="7">
    <location>
        <begin position="16"/>
        <end position="43"/>
    </location>
</feature>
<dbReference type="AlphaFoldDB" id="A0A933LRU1"/>
<keyword evidence="4 6" id="KW-0808">Transferase</keyword>
<dbReference type="Pfam" id="PF02729">
    <property type="entry name" value="OTCace_N"/>
    <property type="match status" value="1"/>
</dbReference>
<feature type="binding site" evidence="6">
    <location>
        <begin position="59"/>
        <end position="62"/>
    </location>
    <ligand>
        <name>carbamoyl phosphate</name>
        <dbReference type="ChEBI" id="CHEBI:58228"/>
    </ligand>
</feature>
<dbReference type="PANTHER" id="PTHR45753">
    <property type="entry name" value="ORNITHINE CARBAMOYLTRANSFERASE, MITOCHONDRIAL"/>
    <property type="match status" value="1"/>
</dbReference>
<comment type="catalytic activity">
    <reaction evidence="5 6">
        <text>carbamoyl phosphate + L-ornithine = L-citrulline + phosphate + H(+)</text>
        <dbReference type="Rhea" id="RHEA:19513"/>
        <dbReference type="ChEBI" id="CHEBI:15378"/>
        <dbReference type="ChEBI" id="CHEBI:43474"/>
        <dbReference type="ChEBI" id="CHEBI:46911"/>
        <dbReference type="ChEBI" id="CHEBI:57743"/>
        <dbReference type="ChEBI" id="CHEBI:58228"/>
        <dbReference type="EC" id="2.1.3.3"/>
    </reaction>
</comment>
<proteinExistence type="inferred from homology"/>
<keyword evidence="6" id="KW-0963">Cytoplasm</keyword>
<dbReference type="EC" id="2.1.3.3" evidence="3 6"/>
<comment type="subcellular location">
    <subcellularLocation>
        <location evidence="6">Cytoplasm</location>
    </subcellularLocation>
</comment>
<evidence type="ECO:0000256" key="6">
    <source>
        <dbReference type="HAMAP-Rule" id="MF_01109"/>
    </source>
</evidence>
<feature type="binding site" evidence="6">
    <location>
        <begin position="235"/>
        <end position="236"/>
    </location>
    <ligand>
        <name>L-ornithine</name>
        <dbReference type="ChEBI" id="CHEBI:46911"/>
    </ligand>
</feature>
<dbReference type="InterPro" id="IPR002292">
    <property type="entry name" value="Orn/put_carbamltrans"/>
</dbReference>
<evidence type="ECO:0000256" key="5">
    <source>
        <dbReference type="ARBA" id="ARBA00048772"/>
    </source>
</evidence>
<reference evidence="10" key="1">
    <citation type="submission" date="2020-07" db="EMBL/GenBank/DDBJ databases">
        <title>Huge and variable diversity of episymbiotic CPR bacteria and DPANN archaea in groundwater ecosystems.</title>
        <authorList>
            <person name="He C.Y."/>
            <person name="Keren R."/>
            <person name="Whittaker M."/>
            <person name="Farag I.F."/>
            <person name="Doudna J."/>
            <person name="Cate J.H.D."/>
            <person name="Banfield J.F."/>
        </authorList>
    </citation>
    <scope>NUCLEOTIDE SEQUENCE</scope>
    <source>
        <strain evidence="10">NC_groundwater_1482_Ag_S-0.65um_47_24</strain>
    </source>
</reference>
<organism evidence="10 11">
    <name type="scientific">Tectimicrobiota bacterium</name>
    <dbReference type="NCBI Taxonomy" id="2528274"/>
    <lineage>
        <taxon>Bacteria</taxon>
        <taxon>Pseudomonadati</taxon>
        <taxon>Nitrospinota/Tectimicrobiota group</taxon>
        <taxon>Candidatus Tectimicrobiota</taxon>
    </lineage>
</organism>
<sequence length="312" mass="34693">MKLQEPKVKRDLLSIFDLSKKEIEDILARAAELKAKLKAGIREESLKGKTLAMIFEKPSSRTRISFEVGMYQLGGQALFLAQDIQLGIRESIPDSGRLLSRYVNGIMMRTFGHEKIVELAQNASIPVINGLSDLLHPCQILSDVFTIKEVLGDYKGVKVAYVGDGNNIANSLLEGSSLLGINLAIATPQGYEPDAKIRQRALEMAKTSGATIEMHWEPSEAVQGADIIYTDVWTSMGQEAESQKRVLDFQGYQVDKQLVEKAKSKVWIMHCLPVHRGEEISAEVIDGEHSIVFDQAENRLHVQKAILEFLMG</sequence>
<dbReference type="GO" id="GO:0016597">
    <property type="term" value="F:amino acid binding"/>
    <property type="evidence" value="ECO:0007669"/>
    <property type="project" value="InterPro"/>
</dbReference>
<feature type="binding site" evidence="6">
    <location>
        <position position="299"/>
    </location>
    <ligand>
        <name>carbamoyl phosphate</name>
        <dbReference type="ChEBI" id="CHEBI:58228"/>
    </ligand>
</feature>
<feature type="domain" description="Aspartate/ornithine carbamoyltransferase Asp/Orn-binding" evidence="8">
    <location>
        <begin position="155"/>
        <end position="309"/>
    </location>
</feature>
<evidence type="ECO:0000256" key="7">
    <source>
        <dbReference type="SAM" id="Coils"/>
    </source>
</evidence>
<feature type="binding site" evidence="6">
    <location>
        <position position="109"/>
    </location>
    <ligand>
        <name>carbamoyl phosphate</name>
        <dbReference type="ChEBI" id="CHEBI:58228"/>
    </ligand>
</feature>
<comment type="caution">
    <text evidence="10">The sequence shown here is derived from an EMBL/GenBank/DDBJ whole genome shotgun (WGS) entry which is preliminary data.</text>
</comment>
<evidence type="ECO:0000259" key="9">
    <source>
        <dbReference type="Pfam" id="PF02729"/>
    </source>
</evidence>